<evidence type="ECO:0000256" key="4">
    <source>
        <dbReference type="ARBA" id="ARBA00022989"/>
    </source>
</evidence>
<dbReference type="PANTHER" id="PTHR32322:SF2">
    <property type="entry name" value="EAMA DOMAIN-CONTAINING PROTEIN"/>
    <property type="match status" value="1"/>
</dbReference>
<evidence type="ECO:0000256" key="2">
    <source>
        <dbReference type="ARBA" id="ARBA00007362"/>
    </source>
</evidence>
<keyword evidence="5 7" id="KW-0472">Membrane</keyword>
<dbReference type="PANTHER" id="PTHR32322">
    <property type="entry name" value="INNER MEMBRANE TRANSPORTER"/>
    <property type="match status" value="1"/>
</dbReference>
<feature type="transmembrane region" description="Helical" evidence="7">
    <location>
        <begin position="289"/>
        <end position="309"/>
    </location>
</feature>
<evidence type="ECO:0000313" key="9">
    <source>
        <dbReference type="EMBL" id="TBT95927.1"/>
    </source>
</evidence>
<evidence type="ECO:0000256" key="5">
    <source>
        <dbReference type="ARBA" id="ARBA00023136"/>
    </source>
</evidence>
<comment type="caution">
    <text evidence="9">The sequence shown here is derived from an EMBL/GenBank/DDBJ whole genome shotgun (WGS) entry which is preliminary data.</text>
</comment>
<name>A0A4Q9KMX0_PROTD</name>
<gene>
    <name evidence="9" type="ORF">ET996_02845</name>
</gene>
<dbReference type="InterPro" id="IPR000620">
    <property type="entry name" value="EamA_dom"/>
</dbReference>
<feature type="transmembrane region" description="Helical" evidence="7">
    <location>
        <begin position="315"/>
        <end position="334"/>
    </location>
</feature>
<feature type="transmembrane region" description="Helical" evidence="7">
    <location>
        <begin position="142"/>
        <end position="163"/>
    </location>
</feature>
<dbReference type="SUPFAM" id="SSF103481">
    <property type="entry name" value="Multidrug resistance efflux transporter EmrE"/>
    <property type="match status" value="2"/>
</dbReference>
<evidence type="ECO:0000256" key="7">
    <source>
        <dbReference type="SAM" id="Phobius"/>
    </source>
</evidence>
<dbReference type="InterPro" id="IPR037185">
    <property type="entry name" value="EmrE-like"/>
</dbReference>
<feature type="transmembrane region" description="Helical" evidence="7">
    <location>
        <begin position="259"/>
        <end position="277"/>
    </location>
</feature>
<feature type="transmembrane region" description="Helical" evidence="7">
    <location>
        <begin position="227"/>
        <end position="247"/>
    </location>
</feature>
<evidence type="ECO:0000256" key="1">
    <source>
        <dbReference type="ARBA" id="ARBA00004141"/>
    </source>
</evidence>
<reference evidence="9 10" key="1">
    <citation type="submission" date="2019-01" db="EMBL/GenBank/DDBJ databases">
        <title>Lactibacter flavus gen. nov., sp. nov., a novel bacterium of the family Propionibacteriaceae isolated from raw milk and dairy products.</title>
        <authorList>
            <person name="Huptas C."/>
            <person name="Wenning M."/>
            <person name="Breitenwieser F."/>
            <person name="Doll E."/>
            <person name="Von Neubeck M."/>
            <person name="Busse H.-J."/>
            <person name="Scherer S."/>
        </authorList>
    </citation>
    <scope>NUCLEOTIDE SEQUENCE [LARGE SCALE GENOMIC DNA]</scope>
    <source>
        <strain evidence="9 10">DSM 22130</strain>
    </source>
</reference>
<comment type="subcellular location">
    <subcellularLocation>
        <location evidence="1">Membrane</location>
        <topology evidence="1">Multi-pass membrane protein</topology>
    </subcellularLocation>
</comment>
<accession>A0A4Q9KMX0</accession>
<feature type="transmembrane region" description="Helical" evidence="7">
    <location>
        <begin position="87"/>
        <end position="106"/>
    </location>
</feature>
<dbReference type="AlphaFoldDB" id="A0A4Q9KMX0"/>
<organism evidence="9 10">
    <name type="scientific">Propioniciclava tarda</name>
    <dbReference type="NCBI Taxonomy" id="433330"/>
    <lineage>
        <taxon>Bacteria</taxon>
        <taxon>Bacillati</taxon>
        <taxon>Actinomycetota</taxon>
        <taxon>Actinomycetes</taxon>
        <taxon>Propionibacteriales</taxon>
        <taxon>Propionibacteriaceae</taxon>
        <taxon>Propioniciclava</taxon>
    </lineage>
</organism>
<feature type="domain" description="EamA" evidence="8">
    <location>
        <begin position="53"/>
        <end position="187"/>
    </location>
</feature>
<feature type="domain" description="EamA" evidence="8">
    <location>
        <begin position="200"/>
        <end position="331"/>
    </location>
</feature>
<feature type="transmembrane region" description="Helical" evidence="7">
    <location>
        <begin position="118"/>
        <end position="136"/>
    </location>
</feature>
<keyword evidence="4 7" id="KW-1133">Transmembrane helix</keyword>
<sequence length="339" mass="34181">MTTAYGSARGRPRRRGPGSLGSARRIRLHRSLEGQPVTQPDTIARQGASLLASGAPLLAGAGVLWGGAGAAGRMVAASGQLSSLEVAAGRALIGGVALVLAAWLLRRPWLRGRRAVRHVVAMALLTIAYQTTYFAAVAAGSLSIATLVALGSAPVFVTIVHAVQRRRLEARSVAILALALVGLGLLVGRPEGGEGVWTVVGLALGSGVAFAAITLINADAVPGSDHITGTGVAFVLAGAVMVVVLLIAPGPSIQWSGPLVGWLVVLGLLCTAAPYGLYFTGLLRASAPVAALFALLEPVTSTLIAVAAFGERLGVLGWVGGALLLGAVVASSWTPKAAS</sequence>
<dbReference type="Proteomes" id="UP000291933">
    <property type="component" value="Unassembled WGS sequence"/>
</dbReference>
<dbReference type="EMBL" id="SDMR01000002">
    <property type="protein sequence ID" value="TBT95927.1"/>
    <property type="molecule type" value="Genomic_DNA"/>
</dbReference>
<evidence type="ECO:0000313" key="10">
    <source>
        <dbReference type="Proteomes" id="UP000291933"/>
    </source>
</evidence>
<feature type="transmembrane region" description="Helical" evidence="7">
    <location>
        <begin position="48"/>
        <end position="67"/>
    </location>
</feature>
<feature type="transmembrane region" description="Helical" evidence="7">
    <location>
        <begin position="195"/>
        <end position="215"/>
    </location>
</feature>
<keyword evidence="3 7" id="KW-0812">Transmembrane</keyword>
<dbReference type="GO" id="GO:0016020">
    <property type="term" value="C:membrane"/>
    <property type="evidence" value="ECO:0007669"/>
    <property type="project" value="UniProtKB-SubCell"/>
</dbReference>
<dbReference type="Pfam" id="PF00892">
    <property type="entry name" value="EamA"/>
    <property type="match status" value="2"/>
</dbReference>
<feature type="region of interest" description="Disordered" evidence="6">
    <location>
        <begin position="1"/>
        <end position="22"/>
    </location>
</feature>
<protein>
    <submittedName>
        <fullName evidence="9">EamA/RhaT family transporter</fullName>
    </submittedName>
</protein>
<dbReference type="InterPro" id="IPR050638">
    <property type="entry name" value="AA-Vitamin_Transporters"/>
</dbReference>
<evidence type="ECO:0000259" key="8">
    <source>
        <dbReference type="Pfam" id="PF00892"/>
    </source>
</evidence>
<evidence type="ECO:0000256" key="6">
    <source>
        <dbReference type="SAM" id="MobiDB-lite"/>
    </source>
</evidence>
<feature type="transmembrane region" description="Helical" evidence="7">
    <location>
        <begin position="170"/>
        <end position="189"/>
    </location>
</feature>
<evidence type="ECO:0000256" key="3">
    <source>
        <dbReference type="ARBA" id="ARBA00022692"/>
    </source>
</evidence>
<comment type="similarity">
    <text evidence="2">Belongs to the EamA transporter family.</text>
</comment>
<keyword evidence="10" id="KW-1185">Reference proteome</keyword>
<proteinExistence type="inferred from homology"/>